<dbReference type="SMART" id="SM00637">
    <property type="entry name" value="CBD_II"/>
    <property type="match status" value="1"/>
</dbReference>
<dbReference type="InterPro" id="IPR012291">
    <property type="entry name" value="CBM2_carb-bd_dom_sf"/>
</dbReference>
<evidence type="ECO:0000259" key="10">
    <source>
        <dbReference type="PROSITE" id="PS51173"/>
    </source>
</evidence>
<proteinExistence type="inferred from homology"/>
<dbReference type="Gene3D" id="2.60.40.290">
    <property type="match status" value="1"/>
</dbReference>
<dbReference type="RefSeq" id="WP_185075753.1">
    <property type="nucleotide sequence ID" value="NZ_JACHMB010000001.1"/>
</dbReference>
<keyword evidence="6 8" id="KW-0326">Glycosidase</keyword>
<comment type="caution">
    <text evidence="11">The sequence shown here is derived from an EMBL/GenBank/DDBJ whole genome shotgun (WGS) entry which is preliminary data.</text>
</comment>
<sequence length="595" mass="62172">MSIHRNSWRRALAAAAAVLLAGFGLAAAQTAAEAAASCSATYSKVWDNGSAFGANITVTNTGDPLTKWSLSFDFPDNQVITQMWEGVPAPATPTPAGAAVTVNPTSYNAAKATGATWTVGFNGTYTGGANNPPPSVTCVGNGTGGPQQQALVVSPTSVNVPEGGTASYTVRLQSQPTGNVTVTSTAGTGDSDITVSAGASLTFTTANWNTAQTVTLRAAQDTDRMNGTRPISVASSGLTTVTVNATETDDDDGTNLPAPSLHVSGNKLVANNGNTYRLLGVNRASGEFACVQGKGMWDSGPVDKASIDAMKAWNIHAVRIPLNEECWIGTNGSPSGAAYQQNVKDYVNLLVNNGVTPIVEMHWNYGQYTGQGAGCSDTAATCQKPMPDAQYAPTFWTGVANAFKGNNAVIFDLFNEPYPDAAANWNATAGWTCWRDGGTCTGIGYQVAGMQSLVNAVRATGATNVIMLGGLAWSNDLSQWLTYKPTDPAGNLMAAWHTYNFNTCSNVSCWNSQVGAVAAQVPVHAGEIGQNSCAHDYIDQVMAWADAHGVGYTAWTWNPWGCSQGNVLITDYNGTPTSTYGEGFKAHLLTQNPYS</sequence>
<keyword evidence="5 8" id="KW-0119">Carbohydrate metabolism</keyword>
<keyword evidence="7 8" id="KW-0624">Polysaccharide degradation</keyword>
<dbReference type="InterPro" id="IPR017853">
    <property type="entry name" value="GH"/>
</dbReference>
<dbReference type="InterPro" id="IPR006311">
    <property type="entry name" value="TAT_signal"/>
</dbReference>
<dbReference type="AlphaFoldDB" id="A0A7W9LGB7"/>
<dbReference type="Proteomes" id="UP000579153">
    <property type="component" value="Unassembled WGS sequence"/>
</dbReference>
<dbReference type="Pfam" id="PF00150">
    <property type="entry name" value="Cellulase"/>
    <property type="match status" value="1"/>
</dbReference>
<evidence type="ECO:0000313" key="12">
    <source>
        <dbReference type="Proteomes" id="UP000579153"/>
    </source>
</evidence>
<dbReference type="EMBL" id="JACHMB010000001">
    <property type="protein sequence ID" value="MBB5782710.1"/>
    <property type="molecule type" value="Genomic_DNA"/>
</dbReference>
<dbReference type="EC" id="3.2.1.4" evidence="8"/>
<evidence type="ECO:0000256" key="4">
    <source>
        <dbReference type="ARBA" id="ARBA00023001"/>
    </source>
</evidence>
<dbReference type="SUPFAM" id="SSF49384">
    <property type="entry name" value="Carbohydrate-binding domain"/>
    <property type="match status" value="1"/>
</dbReference>
<dbReference type="InterPro" id="IPR008965">
    <property type="entry name" value="CBM2/CBM3_carb-bd_dom_sf"/>
</dbReference>
<dbReference type="InterPro" id="IPR018087">
    <property type="entry name" value="Glyco_hydro_5_CS"/>
</dbReference>
<evidence type="ECO:0000256" key="8">
    <source>
        <dbReference type="RuleBase" id="RU361153"/>
    </source>
</evidence>
<evidence type="ECO:0000256" key="2">
    <source>
        <dbReference type="ARBA" id="ARBA00022729"/>
    </source>
</evidence>
<dbReference type="PROSITE" id="PS00659">
    <property type="entry name" value="GLYCOSYL_HYDROL_F5"/>
    <property type="match status" value="1"/>
</dbReference>
<reference evidence="11 12" key="1">
    <citation type="submission" date="2020-08" db="EMBL/GenBank/DDBJ databases">
        <title>Sequencing the genomes of 1000 actinobacteria strains.</title>
        <authorList>
            <person name="Klenk H.-P."/>
        </authorList>
    </citation>
    <scope>NUCLEOTIDE SEQUENCE [LARGE SCALE GENOMIC DNA]</scope>
    <source>
        <strain evidence="11 12">DSM 45507</strain>
    </source>
</reference>
<dbReference type="GO" id="GO:0008810">
    <property type="term" value="F:cellulase activity"/>
    <property type="evidence" value="ECO:0007669"/>
    <property type="project" value="UniProtKB-EC"/>
</dbReference>
<dbReference type="PROSITE" id="PS51318">
    <property type="entry name" value="TAT"/>
    <property type="match status" value="1"/>
</dbReference>
<comment type="similarity">
    <text evidence="8">Belongs to the glycosyl hydrolase 5 (cellulase A) family.</text>
</comment>
<dbReference type="SUPFAM" id="SSF51445">
    <property type="entry name" value="(Trans)glycosidases"/>
    <property type="match status" value="1"/>
</dbReference>
<accession>A0A7W9LGB7</accession>
<gene>
    <name evidence="11" type="ORF">HD596_009466</name>
</gene>
<evidence type="ECO:0000256" key="5">
    <source>
        <dbReference type="ARBA" id="ARBA00023277"/>
    </source>
</evidence>
<evidence type="ECO:0000256" key="3">
    <source>
        <dbReference type="ARBA" id="ARBA00022801"/>
    </source>
</evidence>
<organism evidence="11 12">
    <name type="scientific">Nonomuraea jabiensis</name>
    <dbReference type="NCBI Taxonomy" id="882448"/>
    <lineage>
        <taxon>Bacteria</taxon>
        <taxon>Bacillati</taxon>
        <taxon>Actinomycetota</taxon>
        <taxon>Actinomycetes</taxon>
        <taxon>Streptosporangiales</taxon>
        <taxon>Streptosporangiaceae</taxon>
        <taxon>Nonomuraea</taxon>
    </lineage>
</organism>
<name>A0A7W9LGB7_9ACTN</name>
<feature type="domain" description="CBM2" evidence="10">
    <location>
        <begin position="31"/>
        <end position="141"/>
    </location>
</feature>
<protein>
    <recommendedName>
        <fullName evidence="8">Endoglucanase</fullName>
        <ecNumber evidence="8">3.2.1.4</ecNumber>
    </recommendedName>
</protein>
<dbReference type="Gene3D" id="3.20.20.80">
    <property type="entry name" value="Glycosidases"/>
    <property type="match status" value="1"/>
</dbReference>
<dbReference type="GO" id="GO:0030245">
    <property type="term" value="P:cellulose catabolic process"/>
    <property type="evidence" value="ECO:0007669"/>
    <property type="project" value="UniProtKB-KW"/>
</dbReference>
<evidence type="ECO:0000256" key="7">
    <source>
        <dbReference type="ARBA" id="ARBA00023326"/>
    </source>
</evidence>
<feature type="chain" id="PRO_5039107518" description="Endoglucanase" evidence="9">
    <location>
        <begin position="27"/>
        <end position="595"/>
    </location>
</feature>
<dbReference type="InterPro" id="IPR001547">
    <property type="entry name" value="Glyco_hydro_5"/>
</dbReference>
<dbReference type="GO" id="GO:0030247">
    <property type="term" value="F:polysaccharide binding"/>
    <property type="evidence" value="ECO:0007669"/>
    <property type="project" value="UniProtKB-UniRule"/>
</dbReference>
<keyword evidence="3 8" id="KW-0378">Hydrolase</keyword>
<evidence type="ECO:0000256" key="6">
    <source>
        <dbReference type="ARBA" id="ARBA00023295"/>
    </source>
</evidence>
<evidence type="ECO:0000256" key="1">
    <source>
        <dbReference type="ARBA" id="ARBA00000966"/>
    </source>
</evidence>
<keyword evidence="12" id="KW-1185">Reference proteome</keyword>
<feature type="signal peptide" evidence="9">
    <location>
        <begin position="1"/>
        <end position="26"/>
    </location>
</feature>
<dbReference type="PROSITE" id="PS51173">
    <property type="entry name" value="CBM2"/>
    <property type="match status" value="1"/>
</dbReference>
<evidence type="ECO:0000256" key="9">
    <source>
        <dbReference type="SAM" id="SignalP"/>
    </source>
</evidence>
<dbReference type="Pfam" id="PF00553">
    <property type="entry name" value="CBM_2"/>
    <property type="match status" value="1"/>
</dbReference>
<dbReference type="PANTHER" id="PTHR34142:SF1">
    <property type="entry name" value="GLYCOSIDE HYDROLASE FAMILY 5 DOMAIN-CONTAINING PROTEIN"/>
    <property type="match status" value="1"/>
</dbReference>
<dbReference type="InterPro" id="IPR001919">
    <property type="entry name" value="CBD2"/>
</dbReference>
<keyword evidence="2 9" id="KW-0732">Signal</keyword>
<evidence type="ECO:0000313" key="11">
    <source>
        <dbReference type="EMBL" id="MBB5782710.1"/>
    </source>
</evidence>
<comment type="catalytic activity">
    <reaction evidence="1 8">
        <text>Endohydrolysis of (1-&gt;4)-beta-D-glucosidic linkages in cellulose, lichenin and cereal beta-D-glucans.</text>
        <dbReference type="EC" id="3.2.1.4"/>
    </reaction>
</comment>
<keyword evidence="4 8" id="KW-0136">Cellulose degradation</keyword>
<dbReference type="PANTHER" id="PTHR34142">
    <property type="entry name" value="ENDO-BETA-1,4-GLUCANASE A"/>
    <property type="match status" value="1"/>
</dbReference>